<feature type="region of interest" description="Disordered" evidence="1">
    <location>
        <begin position="62"/>
        <end position="113"/>
    </location>
</feature>
<organism evidence="3 4">
    <name type="scientific">Phyllachora maydis</name>
    <dbReference type="NCBI Taxonomy" id="1825666"/>
    <lineage>
        <taxon>Eukaryota</taxon>
        <taxon>Fungi</taxon>
        <taxon>Dikarya</taxon>
        <taxon>Ascomycota</taxon>
        <taxon>Pezizomycotina</taxon>
        <taxon>Sordariomycetes</taxon>
        <taxon>Sordariomycetidae</taxon>
        <taxon>Phyllachorales</taxon>
        <taxon>Phyllachoraceae</taxon>
        <taxon>Phyllachora</taxon>
    </lineage>
</organism>
<sequence>MPAIEAPQQQQPMEASTTVTQQPTAEPQPEMTMRGGFMEECGCCCFQEDRDDREDWLVDWERKERQKTARPPAGKKSAWSPDTDDGRFTPSPVSSSRSSVHGTGHDMMELPPPYSEKQQYQEQAERYMTTLLPPSPQAISPQMTTDMMSQRGGLGLTTMPPAPEPAAVQDARLPDRAIGTFVPGEHAVPMSGAGPRQETERQRRRHEKEDFVAHKLFSVWAGRGCFSQNGYLGRPGREGRKRRRIALAICGAVLALLIAGIVLGVTLIHRATTPATNAGAPAAPSKPAPFAQPSFYPVFDLATFPPIPTGVLTVVGASNSVNTSDCIDHASMWTCALPPEQAVQAGKYDVNQPTFVLQIQYDDSDLQQWNQPPGSPPVPSRSTTPPPASVPGQGPWASATPGPSYSIERRDSRSAILSSLRRLLRRSGTHTPFNDGVTYDVGFTPNPQPPDYQEYWFLSNTSDGVVSDRKAGEATPFYISMLSDVKSPVGPNQLGRRGSRQRGIVTTTGHVGRAFILPGNNQTATNLSTIVPPPEVKADGTGAPARLVPLPTQQPLRLFDRGLPTEHYGFFTYFNKTVYVHSVQAGAAEPAGGAPMGQAQYVATFGQARYKVQIWTRLGGGGGGGAQQFEFVGAAQNGNASGVPWAGGYVTQPGTFPFPITVTVDLHGGGPPKFAYWRPMQGGAGTGRPDGATAGLLAVNMTARAGDVAVNPSSYVAAQNNPTFGGYNGGLGGCECRWQNFAMVDGSLGPALANPFGRGSD</sequence>
<feature type="compositionally biased region" description="Polar residues" evidence="1">
    <location>
        <begin position="7"/>
        <end position="25"/>
    </location>
</feature>
<evidence type="ECO:0000256" key="1">
    <source>
        <dbReference type="SAM" id="MobiDB-lite"/>
    </source>
</evidence>
<keyword evidence="2" id="KW-0812">Transmembrane</keyword>
<feature type="region of interest" description="Disordered" evidence="1">
    <location>
        <begin position="182"/>
        <end position="206"/>
    </location>
</feature>
<keyword evidence="2" id="KW-1133">Transmembrane helix</keyword>
<gene>
    <name evidence="3" type="ORF">P8C59_003612</name>
</gene>
<evidence type="ECO:0000313" key="4">
    <source>
        <dbReference type="Proteomes" id="UP001217918"/>
    </source>
</evidence>
<dbReference type="Proteomes" id="UP001217918">
    <property type="component" value="Unassembled WGS sequence"/>
</dbReference>
<feature type="compositionally biased region" description="Pro residues" evidence="1">
    <location>
        <begin position="373"/>
        <end position="389"/>
    </location>
</feature>
<protein>
    <submittedName>
        <fullName evidence="3">Uncharacterized protein</fullName>
    </submittedName>
</protein>
<dbReference type="AlphaFoldDB" id="A0AAD9MAI1"/>
<dbReference type="EMBL" id="JAQQPM010000002">
    <property type="protein sequence ID" value="KAK2069002.1"/>
    <property type="molecule type" value="Genomic_DNA"/>
</dbReference>
<name>A0AAD9MAI1_9PEZI</name>
<feature type="compositionally biased region" description="Basic and acidic residues" evidence="1">
    <location>
        <begin position="197"/>
        <end position="206"/>
    </location>
</feature>
<accession>A0AAD9MAI1</accession>
<keyword evidence="4" id="KW-1185">Reference proteome</keyword>
<comment type="caution">
    <text evidence="3">The sequence shown here is derived from an EMBL/GenBank/DDBJ whole genome shotgun (WGS) entry which is preliminary data.</text>
</comment>
<feature type="region of interest" description="Disordered" evidence="1">
    <location>
        <begin position="366"/>
        <end position="410"/>
    </location>
</feature>
<evidence type="ECO:0000256" key="2">
    <source>
        <dbReference type="SAM" id="Phobius"/>
    </source>
</evidence>
<feature type="region of interest" description="Disordered" evidence="1">
    <location>
        <begin position="1"/>
        <end position="34"/>
    </location>
</feature>
<feature type="transmembrane region" description="Helical" evidence="2">
    <location>
        <begin position="245"/>
        <end position="268"/>
    </location>
</feature>
<feature type="compositionally biased region" description="Low complexity" evidence="1">
    <location>
        <begin position="88"/>
        <end position="102"/>
    </location>
</feature>
<reference evidence="3" key="1">
    <citation type="journal article" date="2023" name="Mol. Plant Microbe Interact.">
        <title>Elucidating the Obligate Nature and Biological Capacity of an Invasive Fungal Corn Pathogen.</title>
        <authorList>
            <person name="MacCready J.S."/>
            <person name="Roggenkamp E.M."/>
            <person name="Gdanetz K."/>
            <person name="Chilvers M.I."/>
        </authorList>
    </citation>
    <scope>NUCLEOTIDE SEQUENCE</scope>
    <source>
        <strain evidence="3">PM02</strain>
    </source>
</reference>
<proteinExistence type="predicted"/>
<evidence type="ECO:0000313" key="3">
    <source>
        <dbReference type="EMBL" id="KAK2069002.1"/>
    </source>
</evidence>
<keyword evidence="2" id="KW-0472">Membrane</keyword>